<evidence type="ECO:0000259" key="12">
    <source>
        <dbReference type="Pfam" id="PF21088"/>
    </source>
</evidence>
<sequence length="839" mass="89707">MFRPLFRAGRAALTALAIALLLLASLVAGPAPLSAQQEAAATEAAEAAAGTPEGTSALQSLLTVLQDDAARAELISQLESVLSGQSGGGEGEGEGEGSGSSEGEGFLASAQEESLGSRVAEFTQSIAETALTEFANFFSAVTGPDSVLRGIGPEEVSVLIDAFTNLFVIIAITVAVFVGLRLALMPVFHRMGSRASEASLLRTVLIYIGSAVLDILVVVIAWAIGYAVTLLVMGDYGQMEFRQALYLNAFLIVELVKVAIRMIVSPAAGGLRLMNVSDHGARRLYRICNAVVSVLGYGQLLIVPIVNRNVSFGAGLGVSALLSLLVLIYLVWAVIRYRAPVADWLARRLASGAFTDETEVERSEDADAETHGAPDGTSGALPATPVPDRKKPTGVLGSFIRLWHWFMLAYLAAMFVVIMTRPADVVFDTLIASGKVALAILLGSVIVGFFGRASRDGLPLPDGITQRLPLLQARVNEVVPKILLILRLLVALAVIIYSVNVIGVFGIADWLASQRGLAFSGAAVSVSLILIVAAGIWLALNAWVDYRLDPDHGKPPTSRETTLLTLFRNAATIALILLTLMFALSELGVNIGPLLASAGVLGLAIGFGAQKMVQDIITGVFIQFENAMNVGDVVTVGGTTGTIEKLTIRSVSLRDLQGVFHIIPFSSVDMVSNYMRDFSFCVTDMGIAYRENVDEAREAMLDAFEELRAGEQGISILEDLEWFGVNALGDSAVVLRARIKTLPGKQWGVGRAYNEILKKIFDARGIEIPFPHQTLYFGEDKSGRTQTLRLRDEGRDEERAEAREREAQDPAEDARRRGAKPTEDAPPDAELGGDVQDET</sequence>
<evidence type="ECO:0000256" key="3">
    <source>
        <dbReference type="ARBA" id="ARBA00022475"/>
    </source>
</evidence>
<feature type="transmembrane region" description="Helical" evidence="8">
    <location>
        <begin position="244"/>
        <end position="264"/>
    </location>
</feature>
<keyword evidence="6 8" id="KW-0472">Membrane</keyword>
<dbReference type="InterPro" id="IPR057485">
    <property type="entry name" value="YbiO-like_TM1"/>
</dbReference>
<protein>
    <submittedName>
        <fullName evidence="14">Small mechanosensitive ion channel protein MscS</fullName>
    </submittedName>
</protein>
<gene>
    <name evidence="14" type="ORF">RISW2_12555</name>
</gene>
<keyword evidence="5 8" id="KW-1133">Transmembrane helix</keyword>
<dbReference type="RefSeq" id="WP_084615220.1">
    <property type="nucleotide sequence ID" value="NZ_JAME01000003.1"/>
</dbReference>
<dbReference type="GO" id="GO:0008381">
    <property type="term" value="F:mechanosensitive monoatomic ion channel activity"/>
    <property type="evidence" value="ECO:0007669"/>
    <property type="project" value="InterPro"/>
</dbReference>
<dbReference type="SUPFAM" id="SSF82861">
    <property type="entry name" value="Mechanosensitive channel protein MscS (YggB), transmembrane region"/>
    <property type="match status" value="1"/>
</dbReference>
<feature type="transmembrane region" description="Helical" evidence="8">
    <location>
        <begin position="312"/>
        <end position="335"/>
    </location>
</feature>
<dbReference type="AlphaFoldDB" id="X7FC61"/>
<evidence type="ECO:0000259" key="13">
    <source>
        <dbReference type="Pfam" id="PF25392"/>
    </source>
</evidence>
<dbReference type="PATRIC" id="fig|1449351.3.peg.550"/>
<keyword evidence="15" id="KW-1185">Reference proteome</keyword>
<dbReference type="Pfam" id="PF21088">
    <property type="entry name" value="MS_channel_1st"/>
    <property type="match status" value="1"/>
</dbReference>
<evidence type="ECO:0000256" key="7">
    <source>
        <dbReference type="SAM" id="MobiDB-lite"/>
    </source>
</evidence>
<dbReference type="InterPro" id="IPR049142">
    <property type="entry name" value="MS_channel_1st"/>
</dbReference>
<feature type="domain" description="Mechanosensitive ion channel MscS" evidence="10">
    <location>
        <begin position="612"/>
        <end position="675"/>
    </location>
</feature>
<evidence type="ECO:0000259" key="11">
    <source>
        <dbReference type="Pfam" id="PF21082"/>
    </source>
</evidence>
<dbReference type="InterPro" id="IPR011066">
    <property type="entry name" value="MscS_channel_C_sf"/>
</dbReference>
<feature type="region of interest" description="Disordered" evidence="7">
    <location>
        <begin position="786"/>
        <end position="839"/>
    </location>
</feature>
<dbReference type="InterPro" id="IPR023408">
    <property type="entry name" value="MscS_beta-dom_sf"/>
</dbReference>
<feature type="transmembrane region" description="Helical" evidence="8">
    <location>
        <begin position="430"/>
        <end position="450"/>
    </location>
</feature>
<evidence type="ECO:0000313" key="15">
    <source>
        <dbReference type="Proteomes" id="UP000023430"/>
    </source>
</evidence>
<comment type="similarity">
    <text evidence="2">Belongs to the MscS (TC 1.A.23) family.</text>
</comment>
<proteinExistence type="inferred from homology"/>
<evidence type="ECO:0000256" key="8">
    <source>
        <dbReference type="SAM" id="Phobius"/>
    </source>
</evidence>
<dbReference type="GO" id="GO:0005886">
    <property type="term" value="C:plasma membrane"/>
    <property type="evidence" value="ECO:0007669"/>
    <property type="project" value="UniProtKB-SubCell"/>
</dbReference>
<feature type="domain" description="Moderate conductance mechanosensitive channel YbiO-like transmembrane helix 1" evidence="13">
    <location>
        <begin position="432"/>
        <end position="510"/>
    </location>
</feature>
<feature type="region of interest" description="Disordered" evidence="7">
    <location>
        <begin position="358"/>
        <end position="389"/>
    </location>
</feature>
<feature type="transmembrane region" description="Helical" evidence="8">
    <location>
        <begin position="204"/>
        <end position="224"/>
    </location>
</feature>
<keyword evidence="3" id="KW-1003">Cell membrane</keyword>
<evidence type="ECO:0000256" key="4">
    <source>
        <dbReference type="ARBA" id="ARBA00022692"/>
    </source>
</evidence>
<feature type="domain" description="Mechanosensitive ion channel transmembrane helices 2/3" evidence="12">
    <location>
        <begin position="572"/>
        <end position="610"/>
    </location>
</feature>
<dbReference type="EMBL" id="JAME01000003">
    <property type="protein sequence ID" value="ETX30492.1"/>
    <property type="molecule type" value="Genomic_DNA"/>
</dbReference>
<dbReference type="Gene3D" id="1.10.287.1260">
    <property type="match status" value="1"/>
</dbReference>
<dbReference type="Gene3D" id="2.30.30.60">
    <property type="match status" value="1"/>
</dbReference>
<evidence type="ECO:0000259" key="10">
    <source>
        <dbReference type="Pfam" id="PF00924"/>
    </source>
</evidence>
<feature type="domain" description="Mechanosensitive ion channel MscS C-terminal" evidence="11">
    <location>
        <begin position="682"/>
        <end position="768"/>
    </location>
</feature>
<organism evidence="14 15">
    <name type="scientific">Roseivivax isoporae LMG 25204</name>
    <dbReference type="NCBI Taxonomy" id="1449351"/>
    <lineage>
        <taxon>Bacteria</taxon>
        <taxon>Pseudomonadati</taxon>
        <taxon>Pseudomonadota</taxon>
        <taxon>Alphaproteobacteria</taxon>
        <taxon>Rhodobacterales</taxon>
        <taxon>Roseobacteraceae</taxon>
        <taxon>Roseivivax</taxon>
    </lineage>
</organism>
<feature type="transmembrane region" description="Helical" evidence="8">
    <location>
        <begin position="591"/>
        <end position="609"/>
    </location>
</feature>
<evidence type="ECO:0000256" key="9">
    <source>
        <dbReference type="SAM" id="SignalP"/>
    </source>
</evidence>
<feature type="compositionally biased region" description="Basic and acidic residues" evidence="7">
    <location>
        <begin position="786"/>
        <end position="823"/>
    </location>
</feature>
<dbReference type="Pfam" id="PF21082">
    <property type="entry name" value="MS_channel_3rd"/>
    <property type="match status" value="1"/>
</dbReference>
<feature type="transmembrane region" description="Helical" evidence="8">
    <location>
        <begin position="399"/>
        <end position="418"/>
    </location>
</feature>
<evidence type="ECO:0000256" key="5">
    <source>
        <dbReference type="ARBA" id="ARBA00022989"/>
    </source>
</evidence>
<dbReference type="InterPro" id="IPR006685">
    <property type="entry name" value="MscS_channel_2nd"/>
</dbReference>
<keyword evidence="9" id="KW-0732">Signal</keyword>
<feature type="signal peptide" evidence="9">
    <location>
        <begin position="1"/>
        <end position="30"/>
    </location>
</feature>
<feature type="region of interest" description="Disordered" evidence="7">
    <location>
        <begin position="82"/>
        <end position="105"/>
    </location>
</feature>
<accession>X7FC61</accession>
<dbReference type="SUPFAM" id="SSF50182">
    <property type="entry name" value="Sm-like ribonucleoproteins"/>
    <property type="match status" value="1"/>
</dbReference>
<dbReference type="Pfam" id="PF00924">
    <property type="entry name" value="MS_channel_2nd"/>
    <property type="match status" value="1"/>
</dbReference>
<feature type="transmembrane region" description="Helical" evidence="8">
    <location>
        <begin position="565"/>
        <end position="585"/>
    </location>
</feature>
<dbReference type="eggNOG" id="COG0668">
    <property type="taxonomic scope" value="Bacteria"/>
</dbReference>
<dbReference type="SUPFAM" id="SSF82689">
    <property type="entry name" value="Mechanosensitive channel protein MscS (YggB), C-terminal domain"/>
    <property type="match status" value="1"/>
</dbReference>
<feature type="transmembrane region" description="Helical" evidence="8">
    <location>
        <begin position="284"/>
        <end position="306"/>
    </location>
</feature>
<feature type="transmembrane region" description="Helical" evidence="8">
    <location>
        <begin position="162"/>
        <end position="184"/>
    </location>
</feature>
<dbReference type="STRING" id="1449351.RISW2_12555"/>
<evidence type="ECO:0000256" key="2">
    <source>
        <dbReference type="ARBA" id="ARBA00008017"/>
    </source>
</evidence>
<dbReference type="Proteomes" id="UP000023430">
    <property type="component" value="Unassembled WGS sequence"/>
</dbReference>
<evidence type="ECO:0000313" key="14">
    <source>
        <dbReference type="EMBL" id="ETX30492.1"/>
    </source>
</evidence>
<feature type="chain" id="PRO_5004978126" evidence="9">
    <location>
        <begin position="31"/>
        <end position="839"/>
    </location>
</feature>
<feature type="transmembrane region" description="Helical" evidence="8">
    <location>
        <begin position="519"/>
        <end position="544"/>
    </location>
</feature>
<dbReference type="InterPro" id="IPR011014">
    <property type="entry name" value="MscS_channel_TM-2"/>
</dbReference>
<keyword evidence="4 8" id="KW-0812">Transmembrane</keyword>
<name>X7FC61_9RHOB</name>
<dbReference type="InterPro" id="IPR045276">
    <property type="entry name" value="YbiO_bact"/>
</dbReference>
<comment type="caution">
    <text evidence="14">The sequence shown here is derived from an EMBL/GenBank/DDBJ whole genome shotgun (WGS) entry which is preliminary data.</text>
</comment>
<dbReference type="Pfam" id="PF25392">
    <property type="entry name" value="MS_channel_TM1"/>
    <property type="match status" value="1"/>
</dbReference>
<evidence type="ECO:0000256" key="6">
    <source>
        <dbReference type="ARBA" id="ARBA00023136"/>
    </source>
</evidence>
<evidence type="ECO:0000256" key="1">
    <source>
        <dbReference type="ARBA" id="ARBA00004651"/>
    </source>
</evidence>
<reference evidence="14 15" key="1">
    <citation type="submission" date="2014-01" db="EMBL/GenBank/DDBJ databases">
        <title>Roseivivax isoporae LMG 25204 Genome Sequencing.</title>
        <authorList>
            <person name="Lai Q."/>
            <person name="Li G."/>
            <person name="Shao Z."/>
        </authorList>
    </citation>
    <scope>NUCLEOTIDE SEQUENCE [LARGE SCALE GENOMIC DNA]</scope>
    <source>
        <strain evidence="14 15">LMG 25204</strain>
    </source>
</reference>
<feature type="compositionally biased region" description="Basic and acidic residues" evidence="7">
    <location>
        <begin position="360"/>
        <end position="372"/>
    </location>
</feature>
<feature type="transmembrane region" description="Helical" evidence="8">
    <location>
        <begin position="484"/>
        <end position="507"/>
    </location>
</feature>
<dbReference type="Gene3D" id="3.30.70.100">
    <property type="match status" value="1"/>
</dbReference>
<dbReference type="InterPro" id="IPR010920">
    <property type="entry name" value="LSM_dom_sf"/>
</dbReference>
<dbReference type="OrthoDB" id="9814206at2"/>
<feature type="compositionally biased region" description="Gly residues" evidence="7">
    <location>
        <begin position="85"/>
        <end position="102"/>
    </location>
</feature>
<dbReference type="InterPro" id="IPR049278">
    <property type="entry name" value="MS_channel_C"/>
</dbReference>
<comment type="subcellular location">
    <subcellularLocation>
        <location evidence="1">Cell membrane</location>
        <topology evidence="1">Multi-pass membrane protein</topology>
    </subcellularLocation>
</comment>
<dbReference type="PANTHER" id="PTHR30460:SF0">
    <property type="entry name" value="MODERATE CONDUCTANCE MECHANOSENSITIVE CHANNEL YBIO"/>
    <property type="match status" value="1"/>
</dbReference>
<dbReference type="PANTHER" id="PTHR30460">
    <property type="entry name" value="MODERATE CONDUCTANCE MECHANOSENSITIVE CHANNEL YBIO"/>
    <property type="match status" value="1"/>
</dbReference>